<name>A0A2I0VP05_9ASPA</name>
<dbReference type="InterPro" id="IPR013126">
    <property type="entry name" value="Hsp_70_fam"/>
</dbReference>
<evidence type="ECO:0000256" key="1">
    <source>
        <dbReference type="ARBA" id="ARBA00022741"/>
    </source>
</evidence>
<dbReference type="GO" id="GO:0140662">
    <property type="term" value="F:ATP-dependent protein folding chaperone"/>
    <property type="evidence" value="ECO:0007669"/>
    <property type="project" value="InterPro"/>
</dbReference>
<dbReference type="InterPro" id="IPR043129">
    <property type="entry name" value="ATPase_NBD"/>
</dbReference>
<dbReference type="Gene3D" id="3.90.640.10">
    <property type="entry name" value="Actin, Chain A, domain 4"/>
    <property type="match status" value="1"/>
</dbReference>
<dbReference type="AlphaFoldDB" id="A0A2I0VP05"/>
<dbReference type="Gene3D" id="3.30.420.40">
    <property type="match status" value="2"/>
</dbReference>
<dbReference type="STRING" id="906689.A0A2I0VP05"/>
<dbReference type="PANTHER" id="PTHR19375">
    <property type="entry name" value="HEAT SHOCK PROTEIN 70KDA"/>
    <property type="match status" value="1"/>
</dbReference>
<dbReference type="Proteomes" id="UP000233837">
    <property type="component" value="Unassembled WGS sequence"/>
</dbReference>
<keyword evidence="1" id="KW-0547">Nucleotide-binding</keyword>
<proteinExistence type="predicted"/>
<dbReference type="GO" id="GO:0005524">
    <property type="term" value="F:ATP binding"/>
    <property type="evidence" value="ECO:0007669"/>
    <property type="project" value="UniProtKB-KW"/>
</dbReference>
<dbReference type="Pfam" id="PF00012">
    <property type="entry name" value="HSP70"/>
    <property type="match status" value="1"/>
</dbReference>
<keyword evidence="4" id="KW-1185">Reference proteome</keyword>
<protein>
    <submittedName>
        <fullName evidence="3">Heat shock cognate 70 kDa protein 2</fullName>
    </submittedName>
</protein>
<gene>
    <name evidence="3" type="primary">HSC-2</name>
    <name evidence="3" type="ORF">MA16_Dca004758</name>
</gene>
<dbReference type="SUPFAM" id="SSF53067">
    <property type="entry name" value="Actin-like ATPase domain"/>
    <property type="match status" value="1"/>
</dbReference>
<accession>A0A2I0VP05</accession>
<dbReference type="OrthoDB" id="29851at2759"/>
<dbReference type="EMBL" id="KZ503378">
    <property type="protein sequence ID" value="PKU65142.1"/>
    <property type="molecule type" value="Genomic_DNA"/>
</dbReference>
<reference evidence="3 4" key="2">
    <citation type="journal article" date="2017" name="Nature">
        <title>The Apostasia genome and the evolution of orchids.</title>
        <authorList>
            <person name="Zhang G.Q."/>
            <person name="Liu K.W."/>
            <person name="Li Z."/>
            <person name="Lohaus R."/>
            <person name="Hsiao Y.Y."/>
            <person name="Niu S.C."/>
            <person name="Wang J.Y."/>
            <person name="Lin Y.C."/>
            <person name="Xu Q."/>
            <person name="Chen L.J."/>
            <person name="Yoshida K."/>
            <person name="Fujiwara S."/>
            <person name="Wang Z.W."/>
            <person name="Zhang Y.Q."/>
            <person name="Mitsuda N."/>
            <person name="Wang M."/>
            <person name="Liu G.H."/>
            <person name="Pecoraro L."/>
            <person name="Huang H.X."/>
            <person name="Xiao X.J."/>
            <person name="Lin M."/>
            <person name="Wu X.Y."/>
            <person name="Wu W.L."/>
            <person name="Chen Y.Y."/>
            <person name="Chang S.B."/>
            <person name="Sakamoto S."/>
            <person name="Ohme-Takagi M."/>
            <person name="Yagi M."/>
            <person name="Zeng S.J."/>
            <person name="Shen C.Y."/>
            <person name="Yeh C.M."/>
            <person name="Luo Y.B."/>
            <person name="Tsai W.C."/>
            <person name="Van de Peer Y."/>
            <person name="Liu Z.J."/>
        </authorList>
    </citation>
    <scope>NUCLEOTIDE SEQUENCE [LARGE SCALE GENOMIC DNA]</scope>
    <source>
        <tissue evidence="3">The whole plant</tissue>
    </source>
</reference>
<sequence length="330" mass="36702">MDPPAQIPCSGNCLVHLHSFSGHAWLLRRICPFLQYPGPLGIPHFLITQTNNQAILLSHIEIITLHFLLKKATIEGLGLPARHIVAILPASSNTTHFQTQLSAGASGAAMRILFFMARPVLAASYYQSLTPGHRTVLVFELGVEIFEVSLLTEDENLKVKAAVSDLGCPLFNFMASELPRCIGIDITGDASGLLRIREACERAKNALCLGSGTADVMFERLGSKVSMQINREWLVWLNLNHLHRGIMRCLMEGGVRREAVHEIVLAGASTNIPEVRQVLRQCFRRQPFRCDIDPENIVELSAMQYVNDVSARYNIPLFGLRLFNFGLYSI</sequence>
<evidence type="ECO:0000313" key="4">
    <source>
        <dbReference type="Proteomes" id="UP000233837"/>
    </source>
</evidence>
<dbReference type="PRINTS" id="PR00301">
    <property type="entry name" value="HEATSHOCK70"/>
</dbReference>
<keyword evidence="3" id="KW-0346">Stress response</keyword>
<organism evidence="3 4">
    <name type="scientific">Dendrobium catenatum</name>
    <dbReference type="NCBI Taxonomy" id="906689"/>
    <lineage>
        <taxon>Eukaryota</taxon>
        <taxon>Viridiplantae</taxon>
        <taxon>Streptophyta</taxon>
        <taxon>Embryophyta</taxon>
        <taxon>Tracheophyta</taxon>
        <taxon>Spermatophyta</taxon>
        <taxon>Magnoliopsida</taxon>
        <taxon>Liliopsida</taxon>
        <taxon>Asparagales</taxon>
        <taxon>Orchidaceae</taxon>
        <taxon>Epidendroideae</taxon>
        <taxon>Malaxideae</taxon>
        <taxon>Dendrobiinae</taxon>
        <taxon>Dendrobium</taxon>
    </lineage>
</organism>
<keyword evidence="2" id="KW-0067">ATP-binding</keyword>
<evidence type="ECO:0000256" key="2">
    <source>
        <dbReference type="ARBA" id="ARBA00022840"/>
    </source>
</evidence>
<evidence type="ECO:0000313" key="3">
    <source>
        <dbReference type="EMBL" id="PKU65142.1"/>
    </source>
</evidence>
<reference evidence="3 4" key="1">
    <citation type="journal article" date="2016" name="Sci. Rep.">
        <title>The Dendrobium catenatum Lindl. genome sequence provides insights into polysaccharide synthase, floral development and adaptive evolution.</title>
        <authorList>
            <person name="Zhang G.Q."/>
            <person name="Xu Q."/>
            <person name="Bian C."/>
            <person name="Tsai W.C."/>
            <person name="Yeh C.M."/>
            <person name="Liu K.W."/>
            <person name="Yoshida K."/>
            <person name="Zhang L.S."/>
            <person name="Chang S.B."/>
            <person name="Chen F."/>
            <person name="Shi Y."/>
            <person name="Su Y.Y."/>
            <person name="Zhang Y.Q."/>
            <person name="Chen L.J."/>
            <person name="Yin Y."/>
            <person name="Lin M."/>
            <person name="Huang H."/>
            <person name="Deng H."/>
            <person name="Wang Z.W."/>
            <person name="Zhu S.L."/>
            <person name="Zhao X."/>
            <person name="Deng C."/>
            <person name="Niu S.C."/>
            <person name="Huang J."/>
            <person name="Wang M."/>
            <person name="Liu G.H."/>
            <person name="Yang H.J."/>
            <person name="Xiao X.J."/>
            <person name="Hsiao Y.Y."/>
            <person name="Wu W.L."/>
            <person name="Chen Y.Y."/>
            <person name="Mitsuda N."/>
            <person name="Ohme-Takagi M."/>
            <person name="Luo Y.B."/>
            <person name="Van de Peer Y."/>
            <person name="Liu Z.J."/>
        </authorList>
    </citation>
    <scope>NUCLEOTIDE SEQUENCE [LARGE SCALE GENOMIC DNA]</scope>
    <source>
        <tissue evidence="3">The whole plant</tissue>
    </source>
</reference>